<feature type="transmembrane region" description="Helical" evidence="2">
    <location>
        <begin position="9"/>
        <end position="28"/>
    </location>
</feature>
<sequence length="84" mass="9318">MTGRSYANFVWLSVLVLVLVAFGCLSYSRNADLIAEALHTIAFFLALHLPQSWSKARARAHSAQPQPAAEITPDFPEPPRRGIR</sequence>
<proteinExistence type="predicted"/>
<evidence type="ECO:0000313" key="4">
    <source>
        <dbReference type="Proteomes" id="UP001058381"/>
    </source>
</evidence>
<dbReference type="EMBL" id="CP096142">
    <property type="protein sequence ID" value="UXA66051.1"/>
    <property type="molecule type" value="Genomic_DNA"/>
</dbReference>
<accession>A0A9Q9IZR8</accession>
<keyword evidence="2" id="KW-1133">Transmembrane helix</keyword>
<reference evidence="3" key="1">
    <citation type="submission" date="2022-04" db="EMBL/GenBank/DDBJ databases">
        <title>Xanthomonas prunicola pv. tritici, a pathogen causing a previously unreported foliar disease of wheat.</title>
        <authorList>
            <person name="Clavijo F."/>
            <person name="Curland R.D."/>
            <person name="Dill-Macky R."/>
            <person name="Pereyra S."/>
            <person name="Roman-Reyna V."/>
            <person name="Siri M.I."/>
        </authorList>
    </citation>
    <scope>NUCLEOTIDE SEQUENCE</scope>
    <source>
        <strain evidence="3">CIX249</strain>
    </source>
</reference>
<dbReference type="RefSeq" id="WP_260807898.1">
    <property type="nucleotide sequence ID" value="NZ_CP096142.1"/>
</dbReference>
<keyword evidence="2" id="KW-0812">Transmembrane</keyword>
<dbReference type="Proteomes" id="UP001058381">
    <property type="component" value="Chromosome"/>
</dbReference>
<keyword evidence="2" id="KW-0472">Membrane</keyword>
<dbReference type="PROSITE" id="PS51257">
    <property type="entry name" value="PROKAR_LIPOPROTEIN"/>
    <property type="match status" value="1"/>
</dbReference>
<evidence type="ECO:0000313" key="3">
    <source>
        <dbReference type="EMBL" id="UXA66051.1"/>
    </source>
</evidence>
<organism evidence="3 4">
    <name type="scientific">Xanthomonas prunicola</name>
    <dbReference type="NCBI Taxonomy" id="2053930"/>
    <lineage>
        <taxon>Bacteria</taxon>
        <taxon>Pseudomonadati</taxon>
        <taxon>Pseudomonadota</taxon>
        <taxon>Gammaproteobacteria</taxon>
        <taxon>Lysobacterales</taxon>
        <taxon>Lysobacteraceae</taxon>
        <taxon>Xanthomonas</taxon>
    </lineage>
</organism>
<dbReference type="AlphaFoldDB" id="A0A9Q9IZR8"/>
<dbReference type="GeneID" id="75150311"/>
<evidence type="ECO:0000256" key="1">
    <source>
        <dbReference type="SAM" id="MobiDB-lite"/>
    </source>
</evidence>
<name>A0A9Q9IZR8_9XANT</name>
<gene>
    <name evidence="3" type="ORF">M0D43_03120</name>
</gene>
<feature type="transmembrane region" description="Helical" evidence="2">
    <location>
        <begin position="34"/>
        <end position="50"/>
    </location>
</feature>
<evidence type="ECO:0000256" key="2">
    <source>
        <dbReference type="SAM" id="Phobius"/>
    </source>
</evidence>
<evidence type="ECO:0008006" key="5">
    <source>
        <dbReference type="Google" id="ProtNLM"/>
    </source>
</evidence>
<protein>
    <recommendedName>
        <fullName evidence="5">Lipoprotein</fullName>
    </recommendedName>
</protein>
<feature type="region of interest" description="Disordered" evidence="1">
    <location>
        <begin position="58"/>
        <end position="84"/>
    </location>
</feature>